<keyword evidence="4" id="KW-0031">Aminopeptidase</keyword>
<name>A0ABS4TJD0_9PSEU</name>
<dbReference type="InterPro" id="IPR029058">
    <property type="entry name" value="AB_hydrolase_fold"/>
</dbReference>
<dbReference type="PANTHER" id="PTHR42776:SF27">
    <property type="entry name" value="DIPEPTIDYL PEPTIDASE FAMILY MEMBER 6"/>
    <property type="match status" value="1"/>
</dbReference>
<protein>
    <submittedName>
        <fullName evidence="4">Dipeptidyl aminopeptidase/acylaminoacyl peptidase</fullName>
    </submittedName>
</protein>
<dbReference type="PANTHER" id="PTHR42776">
    <property type="entry name" value="SERINE PEPTIDASE S9 FAMILY MEMBER"/>
    <property type="match status" value="1"/>
</dbReference>
<reference evidence="4 5" key="1">
    <citation type="submission" date="2021-03" db="EMBL/GenBank/DDBJ databases">
        <title>Sequencing the genomes of 1000 actinobacteria strains.</title>
        <authorList>
            <person name="Klenk H.-P."/>
        </authorList>
    </citation>
    <scope>NUCLEOTIDE SEQUENCE [LARGE SCALE GENOMIC DNA]</scope>
    <source>
        <strain evidence="4 5">DSM 46670</strain>
    </source>
</reference>
<proteinExistence type="predicted"/>
<dbReference type="Gene3D" id="2.120.10.30">
    <property type="entry name" value="TolB, C-terminal domain"/>
    <property type="match status" value="2"/>
</dbReference>
<dbReference type="Pfam" id="PF07676">
    <property type="entry name" value="PD40"/>
    <property type="match status" value="1"/>
</dbReference>
<evidence type="ECO:0000256" key="2">
    <source>
        <dbReference type="ARBA" id="ARBA00022825"/>
    </source>
</evidence>
<dbReference type="EMBL" id="JAGINW010000001">
    <property type="protein sequence ID" value="MBP2324523.1"/>
    <property type="molecule type" value="Genomic_DNA"/>
</dbReference>
<dbReference type="GO" id="GO:0004177">
    <property type="term" value="F:aminopeptidase activity"/>
    <property type="evidence" value="ECO:0007669"/>
    <property type="project" value="UniProtKB-KW"/>
</dbReference>
<keyword evidence="4" id="KW-0645">Protease</keyword>
<keyword evidence="5" id="KW-1185">Reference proteome</keyword>
<sequence length="633" mass="68305">MRPGDIELLTVPDSVSLRGELLLVAATRPVLADNTYLGGLHRVALDGSGTRPWTYGYSDAAPEISPDGKWVAFLRRTSTEDRPQLYVQPTDGGDARALTKADDLPLGVQAPVWSPDSGRIAFLARIPQQGRYSSSVPAQSESFRRITRLDYRWDDVGFILDRLPRLFVTDLAGEVTELAGGAADIGRPAWTPDGAYLVVAAPPDWADSPQTQRRDVFAIPASGGSPNPVVRTEGDAFQITAGDGFLVFTGRSFDGDFTAVANTGLWTAPFTVDKPATARRLTDVESVDCEDITPQLTDSAVLFGVSNRGAVELRSVALSGESVTLADTELLAGARGKLKDFAVDGSRVVTIVSTPDSTGRVEFAGTVLADFSEPLRASGLCEIREIDGESPDGYPSHGWVVLPEGPGPHPVLLAVHGGPYAFHGWGFFDEAQVYASAGYAVVLPNPRGSASYGEAHGRAIVHAFGTVDVDDVLSVLDKALELPELDSSRVGVMGGSYGGFMTSWLAAHHGQRFRAAWSERAVNAWDSFSGSSDIGWGFTESYVGTDLETQLKTSPLTHAGQIRIPFAVVHSEHDWRCPVEQGQRMFVALHRQGTPVEFLLFPGEGHELTRSGQPRHRAERFEAVLEWWSRHLG</sequence>
<dbReference type="InterPro" id="IPR011659">
    <property type="entry name" value="WD40"/>
</dbReference>
<keyword evidence="1" id="KW-0378">Hydrolase</keyword>
<evidence type="ECO:0000259" key="3">
    <source>
        <dbReference type="Pfam" id="PF00326"/>
    </source>
</evidence>
<gene>
    <name evidence="4" type="ORF">JOF56_004908</name>
</gene>
<dbReference type="Pfam" id="PF00326">
    <property type="entry name" value="Peptidase_S9"/>
    <property type="match status" value="1"/>
</dbReference>
<dbReference type="SUPFAM" id="SSF53474">
    <property type="entry name" value="alpha/beta-Hydrolases"/>
    <property type="match status" value="1"/>
</dbReference>
<dbReference type="InterPro" id="IPR011042">
    <property type="entry name" value="6-blade_b-propeller_TolB-like"/>
</dbReference>
<comment type="caution">
    <text evidence="4">The sequence shown here is derived from an EMBL/GenBank/DDBJ whole genome shotgun (WGS) entry which is preliminary data.</text>
</comment>
<keyword evidence="2" id="KW-0720">Serine protease</keyword>
<dbReference type="InterPro" id="IPR001375">
    <property type="entry name" value="Peptidase_S9_cat"/>
</dbReference>
<feature type="domain" description="Peptidase S9 prolyl oligopeptidase catalytic" evidence="3">
    <location>
        <begin position="425"/>
        <end position="633"/>
    </location>
</feature>
<evidence type="ECO:0000313" key="4">
    <source>
        <dbReference type="EMBL" id="MBP2324523.1"/>
    </source>
</evidence>
<organism evidence="4 5">
    <name type="scientific">Kibdelosporangium banguiense</name>
    <dbReference type="NCBI Taxonomy" id="1365924"/>
    <lineage>
        <taxon>Bacteria</taxon>
        <taxon>Bacillati</taxon>
        <taxon>Actinomycetota</taxon>
        <taxon>Actinomycetes</taxon>
        <taxon>Pseudonocardiales</taxon>
        <taxon>Pseudonocardiaceae</taxon>
        <taxon>Kibdelosporangium</taxon>
    </lineage>
</organism>
<dbReference type="Gene3D" id="3.40.50.1820">
    <property type="entry name" value="alpha/beta hydrolase"/>
    <property type="match status" value="1"/>
</dbReference>
<accession>A0ABS4TJD0</accession>
<dbReference type="Proteomes" id="UP001519332">
    <property type="component" value="Unassembled WGS sequence"/>
</dbReference>
<evidence type="ECO:0000256" key="1">
    <source>
        <dbReference type="ARBA" id="ARBA00022801"/>
    </source>
</evidence>
<dbReference type="SUPFAM" id="SSF82171">
    <property type="entry name" value="DPP6 N-terminal domain-like"/>
    <property type="match status" value="1"/>
</dbReference>
<dbReference type="RefSeq" id="WP_209641851.1">
    <property type="nucleotide sequence ID" value="NZ_JAGINW010000001.1"/>
</dbReference>
<evidence type="ECO:0000313" key="5">
    <source>
        <dbReference type="Proteomes" id="UP001519332"/>
    </source>
</evidence>